<sequence length="68" mass="7571">MTLDCPKRTDAEDSGFWDQSFQKKAIKAIMIALGLDEPTKKDLDRLSADDETVNKAVALLAKMEQQGE</sequence>
<dbReference type="RefSeq" id="WP_058219361.1">
    <property type="nucleotide sequence ID" value="NZ_OGTW02000062.1"/>
</dbReference>
<evidence type="ECO:0000313" key="1">
    <source>
        <dbReference type="EMBL" id="SPB25966.1"/>
    </source>
</evidence>
<organism evidence="1">
    <name type="scientific">Lactococcus lactis</name>
    <dbReference type="NCBI Taxonomy" id="1358"/>
    <lineage>
        <taxon>Bacteria</taxon>
        <taxon>Bacillati</taxon>
        <taxon>Bacillota</taxon>
        <taxon>Bacilli</taxon>
        <taxon>Lactobacillales</taxon>
        <taxon>Streptococcaceae</taxon>
        <taxon>Lactococcus</taxon>
    </lineage>
</organism>
<name>A0A2X0R6T8_9LACT</name>
<dbReference type="EMBL" id="OGTW01000062">
    <property type="protein sequence ID" value="SPB25966.1"/>
    <property type="molecule type" value="Genomic_DNA"/>
</dbReference>
<reference evidence="2" key="2">
    <citation type="submission" date="2018-05" db="EMBL/GenBank/DDBJ databases">
        <authorList>
            <person name="Lanie J.A."/>
            <person name="Ng W.-L."/>
            <person name="Kazmierczak K.M."/>
            <person name="Andrzejewski T.M."/>
            <person name="Davidsen T.M."/>
            <person name="Wayne K.J."/>
            <person name="Tettelin H."/>
            <person name="Glass J.I."/>
            <person name="Rusch D."/>
            <person name="Podicherti R."/>
            <person name="Tsui H.-C.T."/>
            <person name="Winkler M.E."/>
        </authorList>
    </citation>
    <scope>NUCLEOTIDE SEQUENCE</scope>
    <source>
        <strain evidence="2">Lactococcus lactis</strain>
    </source>
</reference>
<accession>A0A2X0R6T8</accession>
<protein>
    <submittedName>
        <fullName evidence="1">Uncharacterized protein</fullName>
    </submittedName>
</protein>
<dbReference type="EMBL" id="OGTW02000062">
    <property type="protein sequence ID" value="SPS11493.1"/>
    <property type="molecule type" value="Genomic_DNA"/>
</dbReference>
<reference evidence="1" key="1">
    <citation type="submission" date="2018-01" db="EMBL/GenBank/DDBJ databases">
        <authorList>
            <person name="Gaut B.S."/>
            <person name="Morton B.R."/>
            <person name="Clegg M.T."/>
            <person name="Duvall M.R."/>
        </authorList>
    </citation>
    <scope>NUCLEOTIDE SEQUENCE</scope>
    <source>
        <strain evidence="1">Lactococcus lactis</strain>
    </source>
</reference>
<reference evidence="3" key="3">
    <citation type="submission" date="2018-05" db="EMBL/GenBank/DDBJ databases">
        <authorList>
            <person name="Duru I."/>
        </authorList>
    </citation>
    <scope>NUCLEOTIDE SEQUENCE [LARGE SCALE GENOMIC DNA]</scope>
</reference>
<proteinExistence type="predicted"/>
<evidence type="ECO:0000313" key="3">
    <source>
        <dbReference type="Proteomes" id="UP000279235"/>
    </source>
</evidence>
<dbReference type="AlphaFoldDB" id="A0A2X0R6T8"/>
<evidence type="ECO:0000313" key="2">
    <source>
        <dbReference type="EMBL" id="SPS11493.1"/>
    </source>
</evidence>
<gene>
    <name evidence="1" type="ORF">AMHIJAGA_01427</name>
</gene>
<dbReference type="Proteomes" id="UP000279235">
    <property type="component" value="Unassembled WGS sequence"/>
</dbReference>